<dbReference type="EMBL" id="BPLR01006907">
    <property type="protein sequence ID" value="GIY13221.1"/>
    <property type="molecule type" value="Genomic_DNA"/>
</dbReference>
<evidence type="ECO:0000313" key="3">
    <source>
        <dbReference type="Proteomes" id="UP001054945"/>
    </source>
</evidence>
<organism evidence="2 3">
    <name type="scientific">Caerostris extrusa</name>
    <name type="common">Bark spider</name>
    <name type="synonym">Caerostris bankana</name>
    <dbReference type="NCBI Taxonomy" id="172846"/>
    <lineage>
        <taxon>Eukaryota</taxon>
        <taxon>Metazoa</taxon>
        <taxon>Ecdysozoa</taxon>
        <taxon>Arthropoda</taxon>
        <taxon>Chelicerata</taxon>
        <taxon>Arachnida</taxon>
        <taxon>Araneae</taxon>
        <taxon>Araneomorphae</taxon>
        <taxon>Entelegynae</taxon>
        <taxon>Araneoidea</taxon>
        <taxon>Araneidae</taxon>
        <taxon>Caerostris</taxon>
    </lineage>
</organism>
<name>A0AAV4QY12_CAEEX</name>
<keyword evidence="3" id="KW-1185">Reference proteome</keyword>
<dbReference type="AlphaFoldDB" id="A0AAV4QY12"/>
<comment type="caution">
    <text evidence="2">The sequence shown here is derived from an EMBL/GenBank/DDBJ whole genome shotgun (WGS) entry which is preliminary data.</text>
</comment>
<accession>A0AAV4QY12</accession>
<protein>
    <submittedName>
        <fullName evidence="2">Uncharacterized protein</fullName>
    </submittedName>
</protein>
<feature type="compositionally biased region" description="Basic and acidic residues" evidence="1">
    <location>
        <begin position="32"/>
        <end position="62"/>
    </location>
</feature>
<dbReference type="Proteomes" id="UP001054945">
    <property type="component" value="Unassembled WGS sequence"/>
</dbReference>
<reference evidence="2 3" key="1">
    <citation type="submission" date="2021-06" db="EMBL/GenBank/DDBJ databases">
        <title>Caerostris extrusa draft genome.</title>
        <authorList>
            <person name="Kono N."/>
            <person name="Arakawa K."/>
        </authorList>
    </citation>
    <scope>NUCLEOTIDE SEQUENCE [LARGE SCALE GENOMIC DNA]</scope>
</reference>
<evidence type="ECO:0000313" key="2">
    <source>
        <dbReference type="EMBL" id="GIY13221.1"/>
    </source>
</evidence>
<sequence>MFRDDVCKHLLSLEKSKKMLLTLGVAEEEEVEKEKSVRRASRSSETRLSDENLPDKEPDKFPPDKLAVEVWFGDIRCIPETPEAEPPNLNTKRHSKEGSRELSNEWLKLDTFAGPNTSLSVASSSRRRVYLQSDSVCA</sequence>
<feature type="region of interest" description="Disordered" evidence="1">
    <location>
        <begin position="26"/>
        <end position="62"/>
    </location>
</feature>
<evidence type="ECO:0000256" key="1">
    <source>
        <dbReference type="SAM" id="MobiDB-lite"/>
    </source>
</evidence>
<feature type="region of interest" description="Disordered" evidence="1">
    <location>
        <begin position="79"/>
        <end position="100"/>
    </location>
</feature>
<proteinExistence type="predicted"/>
<gene>
    <name evidence="2" type="ORF">CEXT_234221</name>
</gene>